<feature type="domain" description="DUF7088" evidence="2">
    <location>
        <begin position="39"/>
        <end position="138"/>
    </location>
</feature>
<accession>T0ZRQ1</accession>
<reference evidence="3" key="2">
    <citation type="journal article" date="2014" name="ISME J.">
        <title>Microbial stratification in low pH oxic and suboxic macroscopic growths along an acid mine drainage.</title>
        <authorList>
            <person name="Mendez-Garcia C."/>
            <person name="Mesa V."/>
            <person name="Sprenger R.R."/>
            <person name="Richter M."/>
            <person name="Diez M.S."/>
            <person name="Solano J."/>
            <person name="Bargiela R."/>
            <person name="Golyshina O.V."/>
            <person name="Manteca A."/>
            <person name="Ramos J.L."/>
            <person name="Gallego J.R."/>
            <person name="Llorente I."/>
            <person name="Martins Dos Santos V.A."/>
            <person name="Jensen O.N."/>
            <person name="Pelaez A.I."/>
            <person name="Sanchez J."/>
            <person name="Ferrer M."/>
        </authorList>
    </citation>
    <scope>NUCLEOTIDE SEQUENCE</scope>
</reference>
<evidence type="ECO:0000259" key="2">
    <source>
        <dbReference type="Pfam" id="PF23357"/>
    </source>
</evidence>
<dbReference type="InterPro" id="IPR019196">
    <property type="entry name" value="ABC_transp_unknown"/>
</dbReference>
<reference evidence="3" key="1">
    <citation type="submission" date="2013-08" db="EMBL/GenBank/DDBJ databases">
        <authorList>
            <person name="Mendez C."/>
            <person name="Richter M."/>
            <person name="Ferrer M."/>
            <person name="Sanchez J."/>
        </authorList>
    </citation>
    <scope>NUCLEOTIDE SEQUENCE</scope>
</reference>
<dbReference type="Pfam" id="PF23357">
    <property type="entry name" value="DUF7088"/>
    <property type="match status" value="1"/>
</dbReference>
<evidence type="ECO:0000259" key="1">
    <source>
        <dbReference type="Pfam" id="PF09822"/>
    </source>
</evidence>
<dbReference type="Pfam" id="PF09822">
    <property type="entry name" value="ABC_transp_aux"/>
    <property type="match status" value="1"/>
</dbReference>
<dbReference type="EMBL" id="AUZX01014728">
    <property type="protein sequence ID" value="EQD31409.1"/>
    <property type="molecule type" value="Genomic_DNA"/>
</dbReference>
<organism evidence="3">
    <name type="scientific">mine drainage metagenome</name>
    <dbReference type="NCBI Taxonomy" id="410659"/>
    <lineage>
        <taxon>unclassified sequences</taxon>
        <taxon>metagenomes</taxon>
        <taxon>ecological metagenomes</taxon>
    </lineage>
</organism>
<proteinExistence type="predicted"/>
<feature type="non-terminal residue" evidence="3">
    <location>
        <position position="256"/>
    </location>
</feature>
<evidence type="ECO:0000313" key="3">
    <source>
        <dbReference type="EMBL" id="EQD31409.1"/>
    </source>
</evidence>
<dbReference type="InterPro" id="IPR055396">
    <property type="entry name" value="DUF7088"/>
</dbReference>
<gene>
    <name evidence="3" type="ORF">B1A_19959</name>
</gene>
<sequence length="256" mass="28709">MTKRSTLGWGTVGALGLLLIGLIVICNYALAGWQLDLTENHLYTLSRGTDRILKSIPEPIDLYFFYSRRAAENIPQLRAYGDHVENFLRELAARADGKIHLHIIDPRPYSVEEDRAAELGVSSAPLNAAGSKFYFGLAGTNSTNGHQAIPFFDPSKQRFLEYDVAKLIYRLAHPKKPVVEWYSSLPMTGGYNAQTGQFRQPWLIYRQAEQLYDLHTLSPDAKAIATDTRVLVLVDPDNLSKATRFAIDQYALRGGH</sequence>
<comment type="caution">
    <text evidence="3">The sequence shown here is derived from an EMBL/GenBank/DDBJ whole genome shotgun (WGS) entry which is preliminary data.</text>
</comment>
<name>T0ZRQ1_9ZZZZ</name>
<protein>
    <submittedName>
        <fullName evidence="3">Uncharacterized protein</fullName>
    </submittedName>
</protein>
<feature type="domain" description="ABC-type uncharacterised transport system" evidence="1">
    <location>
        <begin position="198"/>
        <end position="256"/>
    </location>
</feature>
<dbReference type="AlphaFoldDB" id="T0ZRQ1"/>